<feature type="compositionally biased region" description="Polar residues" evidence="1">
    <location>
        <begin position="9"/>
        <end position="22"/>
    </location>
</feature>
<accession>A0A212JR90</accession>
<evidence type="ECO:0000256" key="1">
    <source>
        <dbReference type="SAM" id="MobiDB-lite"/>
    </source>
</evidence>
<evidence type="ECO:0000313" key="2">
    <source>
        <dbReference type="EMBL" id="SBW01942.1"/>
    </source>
</evidence>
<proteinExistence type="predicted"/>
<reference evidence="2" key="1">
    <citation type="submission" date="2016-04" db="EMBL/GenBank/DDBJ databases">
        <authorList>
            <person name="Evans L.H."/>
            <person name="Alamgir A."/>
            <person name="Owens N."/>
            <person name="Weber N.D."/>
            <person name="Virtaneva K."/>
            <person name="Barbian K."/>
            <person name="Babar A."/>
            <person name="Rosenke K."/>
        </authorList>
    </citation>
    <scope>NUCLEOTIDE SEQUENCE</scope>
    <source>
        <strain evidence="2">92-2</strain>
    </source>
</reference>
<feature type="compositionally biased region" description="Basic and acidic residues" evidence="1">
    <location>
        <begin position="23"/>
        <end position="32"/>
    </location>
</feature>
<feature type="region of interest" description="Disordered" evidence="1">
    <location>
        <begin position="1"/>
        <end position="53"/>
    </location>
</feature>
<dbReference type="EMBL" id="FLUP01000001">
    <property type="protein sequence ID" value="SBW01942.1"/>
    <property type="molecule type" value="Genomic_DNA"/>
</dbReference>
<protein>
    <submittedName>
        <fullName evidence="2">Uncharacterized protein</fullName>
    </submittedName>
</protein>
<name>A0A212JR90_9BACT</name>
<gene>
    <name evidence="2" type="ORF">KM92DES2_11581</name>
</gene>
<sequence>MLHYLRTLSPEQNAHIATQETRSYAEKRKWEDAAPGVGVPSGQKGLCAQKSRPEGRLRKRYTCRLKKPAATCNPPDATGLP</sequence>
<organism evidence="2">
    <name type="scientific">uncultured Desulfovibrio sp</name>
    <dbReference type="NCBI Taxonomy" id="167968"/>
    <lineage>
        <taxon>Bacteria</taxon>
        <taxon>Pseudomonadati</taxon>
        <taxon>Thermodesulfobacteriota</taxon>
        <taxon>Desulfovibrionia</taxon>
        <taxon>Desulfovibrionales</taxon>
        <taxon>Desulfovibrionaceae</taxon>
        <taxon>Desulfovibrio</taxon>
        <taxon>environmental samples</taxon>
    </lineage>
</organism>
<dbReference type="AlphaFoldDB" id="A0A212JR90"/>